<dbReference type="SUPFAM" id="SSF54373">
    <property type="entry name" value="FAD-linked reductases, C-terminal domain"/>
    <property type="match status" value="1"/>
</dbReference>
<feature type="domain" description="FAD-binding" evidence="1">
    <location>
        <begin position="302"/>
        <end position="369"/>
    </location>
</feature>
<dbReference type="InterPro" id="IPR002938">
    <property type="entry name" value="FAD-bd"/>
</dbReference>
<dbReference type="PANTHER" id="PTHR47469">
    <property type="entry name" value="MONOOXYGENASE-LIKE"/>
    <property type="match status" value="1"/>
</dbReference>
<dbReference type="Pfam" id="PF22607">
    <property type="entry name" value="FAD_binding-like"/>
    <property type="match status" value="1"/>
</dbReference>
<proteinExistence type="predicted"/>
<dbReference type="InterPro" id="IPR053212">
    <property type="entry name" value="DHP_3-monooxygenase"/>
</dbReference>
<evidence type="ECO:0000259" key="1">
    <source>
        <dbReference type="Pfam" id="PF01494"/>
    </source>
</evidence>
<evidence type="ECO:0000313" key="3">
    <source>
        <dbReference type="EMBL" id="TWI40984.1"/>
    </source>
</evidence>
<name>A0A562P952_9BURK</name>
<sequence length="381" mass="40249">MNDTTSDTMQAPHALVVGGSVGGLMTAAVLRHAGWRVDVFERSATPLYGRGGGLVLQGDVLRLLHHAAIGWHGTPGVTTIDRIWLDAQGNVARRVRMPQTQTSWNVLYGVLRDAQPAGTVHAGMTLAHYTQDAGGVTAHFTDGTTARGDLLVGADGARSTVRQGIYPALAPRYAGYVAWRGLVPESALPPAVHAQLDDVFAFQEGERSMLLTYPVPDAEGATVRGARRWNWVWYRPVADGAPLRELLTDRDGVAHEASLPPGALRDDALAALRRDAHQLAPALRALVDATDAPFVQAIVDLLAPGMHDGRVVLIGDAAAVVRPHTAGGTAKAAADALALARALPHGYDAAALAAWANSRHAQAQEMVRWGIGLGDNIMGVP</sequence>
<dbReference type="PRINTS" id="PR00420">
    <property type="entry name" value="RNGMNOXGNASE"/>
</dbReference>
<accession>A0A562P952</accession>
<dbReference type="Gene3D" id="3.50.50.60">
    <property type="entry name" value="FAD/NAD(P)-binding domain"/>
    <property type="match status" value="2"/>
</dbReference>
<evidence type="ECO:0000313" key="4">
    <source>
        <dbReference type="Proteomes" id="UP000315112"/>
    </source>
</evidence>
<dbReference type="RefSeq" id="WP_229419025.1">
    <property type="nucleotide sequence ID" value="NZ_CP046904.1"/>
</dbReference>
<dbReference type="Proteomes" id="UP000315112">
    <property type="component" value="Unassembled WGS sequence"/>
</dbReference>
<protein>
    <submittedName>
        <fullName evidence="3">2-polyprenyl-6-methoxyphenol hydroxylase-like FAD-dependent oxidoreductase</fullName>
    </submittedName>
</protein>
<feature type="domain" description="2,6-dihydroxypyridine 3-monooxygenase substrate binding" evidence="2">
    <location>
        <begin position="173"/>
        <end position="300"/>
    </location>
</feature>
<evidence type="ECO:0000259" key="2">
    <source>
        <dbReference type="Pfam" id="PF22607"/>
    </source>
</evidence>
<dbReference type="EMBL" id="VLKW01000019">
    <property type="protein sequence ID" value="TWI40984.1"/>
    <property type="molecule type" value="Genomic_DNA"/>
</dbReference>
<organism evidence="3 4">
    <name type="scientific">Pseudoduganella flava</name>
    <dbReference type="NCBI Taxonomy" id="871742"/>
    <lineage>
        <taxon>Bacteria</taxon>
        <taxon>Pseudomonadati</taxon>
        <taxon>Pseudomonadota</taxon>
        <taxon>Betaproteobacteria</taxon>
        <taxon>Burkholderiales</taxon>
        <taxon>Oxalobacteraceae</taxon>
        <taxon>Telluria group</taxon>
        <taxon>Pseudoduganella</taxon>
    </lineage>
</organism>
<dbReference type="InterPro" id="IPR054707">
    <property type="entry name" value="DhpH_subs-bd"/>
</dbReference>
<dbReference type="GO" id="GO:0071949">
    <property type="term" value="F:FAD binding"/>
    <property type="evidence" value="ECO:0007669"/>
    <property type="project" value="InterPro"/>
</dbReference>
<dbReference type="SUPFAM" id="SSF51905">
    <property type="entry name" value="FAD/NAD(P)-binding domain"/>
    <property type="match status" value="1"/>
</dbReference>
<dbReference type="AlphaFoldDB" id="A0A562P952"/>
<dbReference type="Pfam" id="PF01494">
    <property type="entry name" value="FAD_binding_3"/>
    <property type="match status" value="1"/>
</dbReference>
<dbReference type="PANTHER" id="PTHR47469:SF2">
    <property type="entry name" value="OS06G0597600 PROTEIN"/>
    <property type="match status" value="1"/>
</dbReference>
<reference evidence="3 4" key="1">
    <citation type="journal article" date="2015" name="Stand. Genomic Sci.">
        <title>Genomic Encyclopedia of Bacterial and Archaeal Type Strains, Phase III: the genomes of soil and plant-associated and newly described type strains.</title>
        <authorList>
            <person name="Whitman W.B."/>
            <person name="Woyke T."/>
            <person name="Klenk H.P."/>
            <person name="Zhou Y."/>
            <person name="Lilburn T.G."/>
            <person name="Beck B.J."/>
            <person name="De Vos P."/>
            <person name="Vandamme P."/>
            <person name="Eisen J.A."/>
            <person name="Garrity G."/>
            <person name="Hugenholtz P."/>
            <person name="Kyrpides N.C."/>
        </authorList>
    </citation>
    <scope>NUCLEOTIDE SEQUENCE [LARGE SCALE GENOMIC DNA]</scope>
    <source>
        <strain evidence="3 4">CGMCC 1.10685</strain>
    </source>
</reference>
<dbReference type="InterPro" id="IPR036188">
    <property type="entry name" value="FAD/NAD-bd_sf"/>
</dbReference>
<comment type="caution">
    <text evidence="3">The sequence shown here is derived from an EMBL/GenBank/DDBJ whole genome shotgun (WGS) entry which is preliminary data.</text>
</comment>
<dbReference type="NCBIfam" id="NF005566">
    <property type="entry name" value="PRK07236.1"/>
    <property type="match status" value="1"/>
</dbReference>
<gene>
    <name evidence="3" type="ORF">IP92_05804</name>
</gene>